<dbReference type="Proteomes" id="UP000253436">
    <property type="component" value="Unassembled WGS sequence"/>
</dbReference>
<dbReference type="Pfam" id="PF01594">
    <property type="entry name" value="AI-2E_transport"/>
    <property type="match status" value="1"/>
</dbReference>
<sequence length="345" mass="38391">MNQIAPKIIRQVFVLLLIILCGSLIFSKMLPYLSGVLGAITFYILLRKIMKRLVTKYKWKSPLAALSLMLGSFILVMIPLSGFGIMLVNKISDLASNSERVIEAFKTQIGRIKFKTGIDINSQIDTEAVTSWLSNNVQTMVGDTFNLFIAIGLMYFMLYFMLTNRTKLRESLRSYIPMNTENLSEIGLEIQAMVKSNAIGIPLVAIAQGIIALIGFFIFGIEEPFFWFVIVTIGSMIPFIGTFVGIIPVFILSLSSGDSFQAWGILIYGIVVVGSTDNIIRLYVLQKLDDVHPLITLIGVIVGVPLFGFIGLIFGPLLVSIFMALVRIYTKEYGKSLPSETEERL</sequence>
<dbReference type="PANTHER" id="PTHR21716">
    <property type="entry name" value="TRANSMEMBRANE PROTEIN"/>
    <property type="match status" value="1"/>
</dbReference>
<keyword evidence="8" id="KW-1185">Reference proteome</keyword>
<feature type="transmembrane region" description="Helical" evidence="6">
    <location>
        <begin position="7"/>
        <end position="26"/>
    </location>
</feature>
<keyword evidence="4 6" id="KW-1133">Transmembrane helix</keyword>
<evidence type="ECO:0000256" key="3">
    <source>
        <dbReference type="ARBA" id="ARBA00022692"/>
    </source>
</evidence>
<evidence type="ECO:0000256" key="1">
    <source>
        <dbReference type="ARBA" id="ARBA00004141"/>
    </source>
</evidence>
<evidence type="ECO:0000256" key="4">
    <source>
        <dbReference type="ARBA" id="ARBA00022989"/>
    </source>
</evidence>
<name>A0A368ZHS3_9FLAO</name>
<feature type="transmembrane region" description="Helical" evidence="6">
    <location>
        <begin position="263"/>
        <end position="284"/>
    </location>
</feature>
<evidence type="ECO:0000256" key="2">
    <source>
        <dbReference type="ARBA" id="ARBA00009773"/>
    </source>
</evidence>
<keyword evidence="3 6" id="KW-0812">Transmembrane</keyword>
<dbReference type="OrthoDB" id="9773730at2"/>
<keyword evidence="5 6" id="KW-0472">Membrane</keyword>
<evidence type="ECO:0000256" key="5">
    <source>
        <dbReference type="ARBA" id="ARBA00023136"/>
    </source>
</evidence>
<accession>A0A368ZHS3</accession>
<dbReference type="InterPro" id="IPR002549">
    <property type="entry name" value="AI-2E-like"/>
</dbReference>
<feature type="transmembrane region" description="Helical" evidence="6">
    <location>
        <begin position="296"/>
        <end position="326"/>
    </location>
</feature>
<dbReference type="AlphaFoldDB" id="A0A368ZHS3"/>
<dbReference type="PANTHER" id="PTHR21716:SF4">
    <property type="entry name" value="TRANSMEMBRANE PROTEIN 245"/>
    <property type="match status" value="1"/>
</dbReference>
<proteinExistence type="inferred from homology"/>
<comment type="caution">
    <text evidence="7">The sequence shown here is derived from an EMBL/GenBank/DDBJ whole genome shotgun (WGS) entry which is preliminary data.</text>
</comment>
<protein>
    <submittedName>
        <fullName evidence="7">Putative PurR-regulated permease PerM</fullName>
    </submittedName>
</protein>
<feature type="transmembrane region" description="Helical" evidence="6">
    <location>
        <begin position="62"/>
        <end position="88"/>
    </location>
</feature>
<feature type="transmembrane region" description="Helical" evidence="6">
    <location>
        <begin position="225"/>
        <end position="251"/>
    </location>
</feature>
<organism evidence="7 8">
    <name type="scientific">Winogradskyella arenosi</name>
    <dbReference type="NCBI Taxonomy" id="533325"/>
    <lineage>
        <taxon>Bacteria</taxon>
        <taxon>Pseudomonadati</taxon>
        <taxon>Bacteroidota</taxon>
        <taxon>Flavobacteriia</taxon>
        <taxon>Flavobacteriales</taxon>
        <taxon>Flavobacteriaceae</taxon>
        <taxon>Winogradskyella</taxon>
    </lineage>
</organism>
<evidence type="ECO:0000313" key="8">
    <source>
        <dbReference type="Proteomes" id="UP000253436"/>
    </source>
</evidence>
<feature type="transmembrane region" description="Helical" evidence="6">
    <location>
        <begin position="144"/>
        <end position="162"/>
    </location>
</feature>
<dbReference type="RefSeq" id="WP_114308866.1">
    <property type="nucleotide sequence ID" value="NZ_QPJO01000002.1"/>
</dbReference>
<feature type="transmembrane region" description="Helical" evidence="6">
    <location>
        <begin position="198"/>
        <end position="219"/>
    </location>
</feature>
<dbReference type="EMBL" id="QPJO01000002">
    <property type="protein sequence ID" value="RCW92187.1"/>
    <property type="molecule type" value="Genomic_DNA"/>
</dbReference>
<comment type="similarity">
    <text evidence="2">Belongs to the autoinducer-2 exporter (AI-2E) (TC 2.A.86) family.</text>
</comment>
<reference evidence="7 8" key="1">
    <citation type="submission" date="2018-07" db="EMBL/GenBank/DDBJ databases">
        <title>Genomic Encyclopedia of Type Strains, Phase III (KMG-III): the genomes of soil and plant-associated and newly described type strains.</title>
        <authorList>
            <person name="Whitman W."/>
        </authorList>
    </citation>
    <scope>NUCLEOTIDE SEQUENCE [LARGE SCALE GENOMIC DNA]</scope>
    <source>
        <strain evidence="7 8">CECT 7958</strain>
    </source>
</reference>
<evidence type="ECO:0000256" key="6">
    <source>
        <dbReference type="SAM" id="Phobius"/>
    </source>
</evidence>
<comment type="subcellular location">
    <subcellularLocation>
        <location evidence="1">Membrane</location>
        <topology evidence="1">Multi-pass membrane protein</topology>
    </subcellularLocation>
</comment>
<dbReference type="GO" id="GO:0016020">
    <property type="term" value="C:membrane"/>
    <property type="evidence" value="ECO:0007669"/>
    <property type="project" value="UniProtKB-SubCell"/>
</dbReference>
<evidence type="ECO:0000313" key="7">
    <source>
        <dbReference type="EMBL" id="RCW92187.1"/>
    </source>
</evidence>
<gene>
    <name evidence="7" type="ORF">DFQ08_102210</name>
</gene>